<dbReference type="PANTHER" id="PTHR42879">
    <property type="entry name" value="3-OXOACYL-(ACYL-CARRIER-PROTEIN) REDUCTASE"/>
    <property type="match status" value="1"/>
</dbReference>
<dbReference type="InterPro" id="IPR057326">
    <property type="entry name" value="KR_dom"/>
</dbReference>
<dbReference type="InterPro" id="IPR002347">
    <property type="entry name" value="SDR_fam"/>
</dbReference>
<dbReference type="GO" id="GO:0032787">
    <property type="term" value="P:monocarboxylic acid metabolic process"/>
    <property type="evidence" value="ECO:0007669"/>
    <property type="project" value="UniProtKB-ARBA"/>
</dbReference>
<comment type="caution">
    <text evidence="4">The sequence shown here is derived from an EMBL/GenBank/DDBJ whole genome shotgun (WGS) entry which is preliminary data.</text>
</comment>
<comment type="similarity">
    <text evidence="1">Belongs to the short-chain dehydrogenases/reductases (SDR) family.</text>
</comment>
<organism evidence="4 5">
    <name type="scientific">Rheinheimera riviphila</name>
    <dbReference type="NCBI Taxonomy" id="1834037"/>
    <lineage>
        <taxon>Bacteria</taxon>
        <taxon>Pseudomonadati</taxon>
        <taxon>Pseudomonadota</taxon>
        <taxon>Gammaproteobacteria</taxon>
        <taxon>Chromatiales</taxon>
        <taxon>Chromatiaceae</taxon>
        <taxon>Rheinheimera</taxon>
    </lineage>
</organism>
<sequence length="251" mass="26062">MGAAADFDTPISLVTGASRGIGAAVALRLAASGHHVLLTARNELGLSVIAEQCRKAGAASATVLPCDLTDQAAVLQMFNQIKQQHQRLDHLVNAAGMMQDSMLGMTRLADLQALFSLNVSASYQCCQLAARLMSRQKSGNIVNLASKVGESGAIGQSAYAASKAAVSGLTKALAKELGALGIRVNAVAPGFIETDLTAHYSNDQKQQLCQQISLGRTGQADEVAALVQFLCSKNASYISGQIIAIDGGFSL</sequence>
<accession>A0A437R3K3</accession>
<dbReference type="PANTHER" id="PTHR42879:SF2">
    <property type="entry name" value="3-OXOACYL-[ACYL-CARRIER-PROTEIN] REDUCTASE FABG"/>
    <property type="match status" value="1"/>
</dbReference>
<gene>
    <name evidence="4" type="ORF">EOE67_03845</name>
</gene>
<evidence type="ECO:0000259" key="3">
    <source>
        <dbReference type="SMART" id="SM00822"/>
    </source>
</evidence>
<dbReference type="PRINTS" id="PR00080">
    <property type="entry name" value="SDRFAMILY"/>
</dbReference>
<dbReference type="Proteomes" id="UP000283077">
    <property type="component" value="Unassembled WGS sequence"/>
</dbReference>
<dbReference type="InterPro" id="IPR050259">
    <property type="entry name" value="SDR"/>
</dbReference>
<dbReference type="Gene3D" id="3.40.50.720">
    <property type="entry name" value="NAD(P)-binding Rossmann-like Domain"/>
    <property type="match status" value="1"/>
</dbReference>
<dbReference type="PROSITE" id="PS00061">
    <property type="entry name" value="ADH_SHORT"/>
    <property type="match status" value="1"/>
</dbReference>
<dbReference type="SMART" id="SM00822">
    <property type="entry name" value="PKS_KR"/>
    <property type="match status" value="1"/>
</dbReference>
<dbReference type="InterPro" id="IPR036291">
    <property type="entry name" value="NAD(P)-bd_dom_sf"/>
</dbReference>
<dbReference type="OrthoDB" id="9806974at2"/>
<feature type="domain" description="Ketoreductase" evidence="3">
    <location>
        <begin position="13"/>
        <end position="192"/>
    </location>
</feature>
<dbReference type="AlphaFoldDB" id="A0A437R3K3"/>
<dbReference type="GO" id="GO:0016491">
    <property type="term" value="F:oxidoreductase activity"/>
    <property type="evidence" value="ECO:0007669"/>
    <property type="project" value="UniProtKB-KW"/>
</dbReference>
<dbReference type="FunFam" id="3.40.50.720:FF:000173">
    <property type="entry name" value="3-oxoacyl-[acyl-carrier protein] reductase"/>
    <property type="match status" value="1"/>
</dbReference>
<evidence type="ECO:0000256" key="2">
    <source>
        <dbReference type="ARBA" id="ARBA00023002"/>
    </source>
</evidence>
<reference evidence="4 5" key="1">
    <citation type="submission" date="2019-01" db="EMBL/GenBank/DDBJ databases">
        <authorList>
            <person name="Chen W.-M."/>
        </authorList>
    </citation>
    <scope>NUCLEOTIDE SEQUENCE [LARGE SCALE GENOMIC DNA]</scope>
    <source>
        <strain evidence="4 5">KYPC3</strain>
    </source>
</reference>
<name>A0A437R3K3_9GAMM</name>
<dbReference type="SUPFAM" id="SSF51735">
    <property type="entry name" value="NAD(P)-binding Rossmann-fold domains"/>
    <property type="match status" value="1"/>
</dbReference>
<dbReference type="Pfam" id="PF13561">
    <property type="entry name" value="adh_short_C2"/>
    <property type="match status" value="1"/>
</dbReference>
<evidence type="ECO:0000256" key="1">
    <source>
        <dbReference type="ARBA" id="ARBA00006484"/>
    </source>
</evidence>
<evidence type="ECO:0000313" key="5">
    <source>
        <dbReference type="Proteomes" id="UP000283077"/>
    </source>
</evidence>
<proteinExistence type="inferred from homology"/>
<dbReference type="RefSeq" id="WP_127697718.1">
    <property type="nucleotide sequence ID" value="NZ_SACS01000002.1"/>
</dbReference>
<evidence type="ECO:0000313" key="4">
    <source>
        <dbReference type="EMBL" id="RVU41341.1"/>
    </source>
</evidence>
<keyword evidence="2" id="KW-0560">Oxidoreductase</keyword>
<dbReference type="PRINTS" id="PR00081">
    <property type="entry name" value="GDHRDH"/>
</dbReference>
<protein>
    <submittedName>
        <fullName evidence="4">SDR family oxidoreductase</fullName>
    </submittedName>
</protein>
<keyword evidence="5" id="KW-1185">Reference proteome</keyword>
<dbReference type="EMBL" id="SACS01000002">
    <property type="protein sequence ID" value="RVU41341.1"/>
    <property type="molecule type" value="Genomic_DNA"/>
</dbReference>
<dbReference type="InterPro" id="IPR020904">
    <property type="entry name" value="Sc_DH/Rdtase_CS"/>
</dbReference>
<dbReference type="NCBIfam" id="NF009466">
    <property type="entry name" value="PRK12826.1-2"/>
    <property type="match status" value="1"/>
</dbReference>